<dbReference type="InterPro" id="IPR051212">
    <property type="entry name" value="Type-I_RE_S_subunit"/>
</dbReference>
<keyword evidence="4" id="KW-0255">Endonuclease</keyword>
<dbReference type="Proteomes" id="UP000233564">
    <property type="component" value="Unassembled WGS sequence"/>
</dbReference>
<dbReference type="GO" id="GO:0003677">
    <property type="term" value="F:DNA binding"/>
    <property type="evidence" value="ECO:0007669"/>
    <property type="project" value="UniProtKB-KW"/>
</dbReference>
<evidence type="ECO:0000313" key="5">
    <source>
        <dbReference type="Proteomes" id="UP000233564"/>
    </source>
</evidence>
<dbReference type="AlphaFoldDB" id="A0A2N1E991"/>
<dbReference type="Gene3D" id="3.90.220.20">
    <property type="entry name" value="DNA methylase specificity domains"/>
    <property type="match status" value="2"/>
</dbReference>
<evidence type="ECO:0000256" key="3">
    <source>
        <dbReference type="SAM" id="Coils"/>
    </source>
</evidence>
<dbReference type="PANTHER" id="PTHR43140:SF1">
    <property type="entry name" value="TYPE I RESTRICTION ENZYME ECOKI SPECIFICITY SUBUNIT"/>
    <property type="match status" value="1"/>
</dbReference>
<sequence length="430" mass="49656">MMDRFGFEQYESYAESNVRWIGKLPSHWKVERSKWLFSDRKERARRGEPQLAATQKYGVIPQSQFMEIEGRRVTQVFLDFDILKHVESGDFVMSMRSFQGGIEYSEHTGCVSSAYVALRPGPRVEPAFFRYLLKSTRYIEALQSTSNLVRDGQALRFDNFSAVDLFIVPIEEQRSIATFLDEKCAKIDVAVKIKEDQITLLRERRQIIIQEAVTRGLNSATPLKDSGIDWIGQIPAHWEVRRSKFVFTQRKELARKDDIQLSATQSYGVIPQEKFEELVGRRVVKIQTNLEKRKHVELDDFVISMRSFQGGLERAWAAGCIRSSYIILRPHEEICPTFFGYLFKSPRYIKALQTTASFIRDGQDLTFENFAMVDLFLPPINEQREIADEIKRKCEKVENGIAIKERQIAALKEYKASLINAAVTGKIKVI</sequence>
<dbReference type="GO" id="GO:0009307">
    <property type="term" value="P:DNA restriction-modification system"/>
    <property type="evidence" value="ECO:0007669"/>
    <property type="project" value="UniProtKB-KW"/>
</dbReference>
<dbReference type="RefSeq" id="WP_047882041.1">
    <property type="nucleotide sequence ID" value="NZ_KZ477991.1"/>
</dbReference>
<organism evidence="4 5">
    <name type="scientific">Pseudomonas fluorescens</name>
    <dbReference type="NCBI Taxonomy" id="294"/>
    <lineage>
        <taxon>Bacteria</taxon>
        <taxon>Pseudomonadati</taxon>
        <taxon>Pseudomonadota</taxon>
        <taxon>Gammaproteobacteria</taxon>
        <taxon>Pseudomonadales</taxon>
        <taxon>Pseudomonadaceae</taxon>
        <taxon>Pseudomonas</taxon>
    </lineage>
</organism>
<name>A0A2N1E991_PSEFL</name>
<keyword evidence="1" id="KW-0680">Restriction system</keyword>
<feature type="coiled-coil region" evidence="3">
    <location>
        <begin position="380"/>
        <end position="407"/>
    </location>
</feature>
<dbReference type="Gene3D" id="1.10.287.1120">
    <property type="entry name" value="Bipartite methylase S protein"/>
    <property type="match status" value="1"/>
</dbReference>
<gene>
    <name evidence="4" type="ORF">CIB54_08825</name>
</gene>
<keyword evidence="3" id="KW-0175">Coiled coil</keyword>
<proteinExistence type="predicted"/>
<evidence type="ECO:0000256" key="2">
    <source>
        <dbReference type="ARBA" id="ARBA00023125"/>
    </source>
</evidence>
<keyword evidence="4" id="KW-0378">Hydrolase</keyword>
<dbReference type="SUPFAM" id="SSF116734">
    <property type="entry name" value="DNA methylase specificity domain"/>
    <property type="match status" value="2"/>
</dbReference>
<evidence type="ECO:0000313" key="4">
    <source>
        <dbReference type="EMBL" id="PKH22919.1"/>
    </source>
</evidence>
<evidence type="ECO:0000256" key="1">
    <source>
        <dbReference type="ARBA" id="ARBA00022747"/>
    </source>
</evidence>
<keyword evidence="4" id="KW-0540">Nuclease</keyword>
<comment type="caution">
    <text evidence="4">The sequence shown here is derived from an EMBL/GenBank/DDBJ whole genome shotgun (WGS) entry which is preliminary data.</text>
</comment>
<dbReference type="InterPro" id="IPR044946">
    <property type="entry name" value="Restrct_endonuc_typeI_TRD_sf"/>
</dbReference>
<dbReference type="PANTHER" id="PTHR43140">
    <property type="entry name" value="TYPE-1 RESTRICTION ENZYME ECOKI SPECIFICITY PROTEIN"/>
    <property type="match status" value="1"/>
</dbReference>
<keyword evidence="2" id="KW-0238">DNA-binding</keyword>
<protein>
    <submittedName>
        <fullName evidence="4">Restriction endonuclease subunit S</fullName>
    </submittedName>
</protein>
<reference evidence="4 5" key="1">
    <citation type="submission" date="2017-08" db="EMBL/GenBank/DDBJ databases">
        <authorList>
            <person name="de Groot N.N."/>
        </authorList>
    </citation>
    <scope>NUCLEOTIDE SEQUENCE [LARGE SCALE GENOMIC DNA]</scope>
    <source>
        <strain evidence="4 5">PfR 37</strain>
    </source>
</reference>
<dbReference type="GO" id="GO:0004519">
    <property type="term" value="F:endonuclease activity"/>
    <property type="evidence" value="ECO:0007669"/>
    <property type="project" value="UniProtKB-KW"/>
</dbReference>
<accession>A0A2N1E991</accession>
<dbReference type="EMBL" id="NVXX01000011">
    <property type="protein sequence ID" value="PKH22919.1"/>
    <property type="molecule type" value="Genomic_DNA"/>
</dbReference>